<keyword evidence="3" id="KW-1185">Reference proteome</keyword>
<comment type="caution">
    <text evidence="2">The sequence shown here is derived from an EMBL/GenBank/DDBJ whole genome shotgun (WGS) entry which is preliminary data.</text>
</comment>
<reference evidence="2 3" key="1">
    <citation type="journal article" date="2012" name="Genome Biol.">
        <title>Genome and low-iron response of an oceanic diatom adapted to chronic iron limitation.</title>
        <authorList>
            <person name="Lommer M."/>
            <person name="Specht M."/>
            <person name="Roy A.S."/>
            <person name="Kraemer L."/>
            <person name="Andreson R."/>
            <person name="Gutowska M.A."/>
            <person name="Wolf J."/>
            <person name="Bergner S.V."/>
            <person name="Schilhabel M.B."/>
            <person name="Klostermeier U.C."/>
            <person name="Beiko R.G."/>
            <person name="Rosenstiel P."/>
            <person name="Hippler M."/>
            <person name="Laroche J."/>
        </authorList>
    </citation>
    <scope>NUCLEOTIDE SEQUENCE [LARGE SCALE GENOMIC DNA]</scope>
    <source>
        <strain evidence="2 3">CCMP1005</strain>
    </source>
</reference>
<gene>
    <name evidence="2" type="ORF">THAOC_16899</name>
</gene>
<dbReference type="EMBL" id="AGNL01018841">
    <property type="protein sequence ID" value="EJK62487.1"/>
    <property type="molecule type" value="Genomic_DNA"/>
</dbReference>
<dbReference type="AlphaFoldDB" id="K0SW33"/>
<feature type="compositionally biased region" description="Polar residues" evidence="1">
    <location>
        <begin position="25"/>
        <end position="35"/>
    </location>
</feature>
<proteinExistence type="predicted"/>
<evidence type="ECO:0000256" key="1">
    <source>
        <dbReference type="SAM" id="MobiDB-lite"/>
    </source>
</evidence>
<evidence type="ECO:0000313" key="3">
    <source>
        <dbReference type="Proteomes" id="UP000266841"/>
    </source>
</evidence>
<sequence length="299" mass="31602">MSGMPALSQLIFLKRKSGHPELTETRQATAKQSLEQARDATKGPILRPGASSTVRGAAGTQAERQAMRGVRVRGESTGADEEGPHKIGGGRRLRDLPAAVAARCNAVLISRVVTLALANCNRPAEAFVRRRPSPSSSFPKMIGGCTKTMSNMGLGLEAATEPALLHLPPHTNGRLGSGGGMTKVKEQSKIGLKGDGSLSFFLKDNDMHCDCNMVANGSSRFVRTHGRLTGPVTEDIGHGMGQWWLRPSSGSGQAVAGVGDVTIVKPMHAAKNRMWLAKSKRESKALALFGVLRGGPPGR</sequence>
<protein>
    <submittedName>
        <fullName evidence="2">Uncharacterized protein</fullName>
    </submittedName>
</protein>
<organism evidence="2 3">
    <name type="scientific">Thalassiosira oceanica</name>
    <name type="common">Marine diatom</name>
    <dbReference type="NCBI Taxonomy" id="159749"/>
    <lineage>
        <taxon>Eukaryota</taxon>
        <taxon>Sar</taxon>
        <taxon>Stramenopiles</taxon>
        <taxon>Ochrophyta</taxon>
        <taxon>Bacillariophyta</taxon>
        <taxon>Coscinodiscophyceae</taxon>
        <taxon>Thalassiosirophycidae</taxon>
        <taxon>Thalassiosirales</taxon>
        <taxon>Thalassiosiraceae</taxon>
        <taxon>Thalassiosira</taxon>
    </lineage>
</organism>
<accession>K0SW33</accession>
<dbReference type="Proteomes" id="UP000266841">
    <property type="component" value="Unassembled WGS sequence"/>
</dbReference>
<name>K0SW33_THAOC</name>
<feature type="region of interest" description="Disordered" evidence="1">
    <location>
        <begin position="18"/>
        <end position="90"/>
    </location>
</feature>
<evidence type="ECO:0000313" key="2">
    <source>
        <dbReference type="EMBL" id="EJK62487.1"/>
    </source>
</evidence>